<dbReference type="AlphaFoldDB" id="C4J2I9"/>
<reference evidence="1" key="1">
    <citation type="journal article" date="2009" name="PLoS Genet.">
        <title>Sequencing, mapping, and analysis of 27,455 maize full-length cDNAs.</title>
        <authorList>
            <person name="Soderlund C."/>
            <person name="Descour A."/>
            <person name="Kudrna D."/>
            <person name="Bomhoff M."/>
            <person name="Boyd L."/>
            <person name="Currie J."/>
            <person name="Angelova A."/>
            <person name="Collura K."/>
            <person name="Wissotski M."/>
            <person name="Ashley E."/>
            <person name="Morrow D."/>
            <person name="Fernandes J."/>
            <person name="Walbot V."/>
            <person name="Yu Y."/>
        </authorList>
    </citation>
    <scope>NUCLEOTIDE SEQUENCE</scope>
    <source>
        <strain evidence="1">B73</strain>
    </source>
</reference>
<dbReference type="InterPro" id="IPR011053">
    <property type="entry name" value="Single_hybrid_motif"/>
</dbReference>
<dbReference type="InterPro" id="IPR002930">
    <property type="entry name" value="GCV_H"/>
</dbReference>
<dbReference type="GO" id="GO:0005960">
    <property type="term" value="C:glycine cleavage complex"/>
    <property type="evidence" value="ECO:0007669"/>
    <property type="project" value="InterPro"/>
</dbReference>
<sequence>MAMAAASSRLFWASRAAAYLRISTFPRAFATVLKDLKYADTHEWVKVEGDSATVGITDHAQVNTLTYFYCCEFRV</sequence>
<dbReference type="Pfam" id="PF01597">
    <property type="entry name" value="GCV_H"/>
    <property type="match status" value="1"/>
</dbReference>
<dbReference type="EMBL" id="BT085036">
    <property type="protein sequence ID" value="ACR35389.1"/>
    <property type="molecule type" value="mRNA"/>
</dbReference>
<proteinExistence type="evidence at transcript level"/>
<name>C4J2I9_MAIZE</name>
<dbReference type="SUPFAM" id="SSF51230">
    <property type="entry name" value="Single hybrid motif"/>
    <property type="match status" value="1"/>
</dbReference>
<protein>
    <submittedName>
        <fullName evidence="1">Uncharacterized protein</fullName>
    </submittedName>
</protein>
<dbReference type="GO" id="GO:0019464">
    <property type="term" value="P:glycine decarboxylation via glycine cleavage system"/>
    <property type="evidence" value="ECO:0007669"/>
    <property type="project" value="InterPro"/>
</dbReference>
<accession>C4J2I9</accession>
<dbReference type="Gene3D" id="2.40.50.100">
    <property type="match status" value="1"/>
</dbReference>
<dbReference type="PANTHER" id="PTHR11715">
    <property type="entry name" value="GLYCINE CLEAVAGE SYSTEM H PROTEIN"/>
    <property type="match status" value="1"/>
</dbReference>
<organism evidence="1">
    <name type="scientific">Zea mays</name>
    <name type="common">Maize</name>
    <dbReference type="NCBI Taxonomy" id="4577"/>
    <lineage>
        <taxon>Eukaryota</taxon>
        <taxon>Viridiplantae</taxon>
        <taxon>Streptophyta</taxon>
        <taxon>Embryophyta</taxon>
        <taxon>Tracheophyta</taxon>
        <taxon>Spermatophyta</taxon>
        <taxon>Magnoliopsida</taxon>
        <taxon>Liliopsida</taxon>
        <taxon>Poales</taxon>
        <taxon>Poaceae</taxon>
        <taxon>PACMAD clade</taxon>
        <taxon>Panicoideae</taxon>
        <taxon>Andropogonodae</taxon>
        <taxon>Andropogoneae</taxon>
        <taxon>Tripsacinae</taxon>
        <taxon>Zea</taxon>
    </lineage>
</organism>
<dbReference type="PANTHER" id="PTHR11715:SF3">
    <property type="entry name" value="GLYCINE CLEAVAGE SYSTEM H PROTEIN-RELATED"/>
    <property type="match status" value="1"/>
</dbReference>
<dbReference type="ExpressionAtlas" id="C4J2I9">
    <property type="expression patterns" value="baseline and differential"/>
</dbReference>
<dbReference type="InterPro" id="IPR033753">
    <property type="entry name" value="GCV_H/Fam206"/>
</dbReference>
<evidence type="ECO:0000313" key="1">
    <source>
        <dbReference type="EMBL" id="ACR35389.1"/>
    </source>
</evidence>